<accession>A0ABN8E7M1</accession>
<evidence type="ECO:0000313" key="2">
    <source>
        <dbReference type="Proteomes" id="UP000838748"/>
    </source>
</evidence>
<evidence type="ECO:0008006" key="3">
    <source>
        <dbReference type="Google" id="ProtNLM"/>
    </source>
</evidence>
<proteinExistence type="predicted"/>
<gene>
    <name evidence="1" type="ORF">VMF7928_03821</name>
</gene>
<comment type="caution">
    <text evidence="1">The sequence shown here is derived from an EMBL/GenBank/DDBJ whole genome shotgun (WGS) entry which is preliminary data.</text>
</comment>
<dbReference type="RefSeq" id="WP_237363267.1">
    <property type="nucleotide sequence ID" value="NZ_CAKLDM010000002.1"/>
</dbReference>
<keyword evidence="2" id="KW-1185">Reference proteome</keyword>
<dbReference type="EMBL" id="CAKLDM010000002">
    <property type="protein sequence ID" value="CAH0541767.1"/>
    <property type="molecule type" value="Genomic_DNA"/>
</dbReference>
<protein>
    <recommendedName>
        <fullName evidence="3">MobA-like NTP transferase domain-containing protein</fullName>
    </recommendedName>
</protein>
<evidence type="ECO:0000313" key="1">
    <source>
        <dbReference type="EMBL" id="CAH0541767.1"/>
    </source>
</evidence>
<organism evidence="1 2">
    <name type="scientific">Vibrio marisflavi CECT 7928</name>
    <dbReference type="NCBI Taxonomy" id="634439"/>
    <lineage>
        <taxon>Bacteria</taxon>
        <taxon>Pseudomonadati</taxon>
        <taxon>Pseudomonadota</taxon>
        <taxon>Gammaproteobacteria</taxon>
        <taxon>Vibrionales</taxon>
        <taxon>Vibrionaceae</taxon>
        <taxon>Vibrio</taxon>
    </lineage>
</organism>
<name>A0ABN8E7M1_9VIBR</name>
<dbReference type="InterPro" id="IPR029044">
    <property type="entry name" value="Nucleotide-diphossugar_trans"/>
</dbReference>
<dbReference type="Proteomes" id="UP000838748">
    <property type="component" value="Unassembled WGS sequence"/>
</dbReference>
<reference evidence="1" key="1">
    <citation type="submission" date="2021-11" db="EMBL/GenBank/DDBJ databases">
        <authorList>
            <person name="Rodrigo-Torres L."/>
            <person name="Arahal R. D."/>
            <person name="Lucena T."/>
        </authorList>
    </citation>
    <scope>NUCLEOTIDE SEQUENCE</scope>
    <source>
        <strain evidence="1">CECT 7928</strain>
    </source>
</reference>
<sequence length="220" mass="24371">MKTIIVAAGMGVSLDGANRLSLVVGPDGNTVFDRLRKQFGDDLIIVVGYRAADVISSTYTAKHVLNPFWHETGSAYSAFLGLDALDNTAQNEQICIIPSDLIFSDMAVEQFKVNRASTIFGIQTEFRHPESANLALENDVVKSVYMGHVRNISDPLYRGPIIFDAEHLYEIKELCRNNSDVSVVEAVLKCKQDFRFGVLSKSDVFEINSVVDYLTAKESL</sequence>
<dbReference type="Gene3D" id="3.90.550.10">
    <property type="entry name" value="Spore Coat Polysaccharide Biosynthesis Protein SpsA, Chain A"/>
    <property type="match status" value="1"/>
</dbReference>
<dbReference type="SUPFAM" id="SSF53448">
    <property type="entry name" value="Nucleotide-diphospho-sugar transferases"/>
    <property type="match status" value="1"/>
</dbReference>